<dbReference type="InterPro" id="IPR005745">
    <property type="entry name" value="Ribosomal_uL14_bac-type"/>
</dbReference>
<gene>
    <name evidence="3" type="primary">rplN</name>
    <name evidence="6" type="ORF">CEN88_69</name>
</gene>
<comment type="caution">
    <text evidence="6">The sequence shown here is derived from an EMBL/GenBank/DDBJ whole genome shotgun (WGS) entry which is preliminary data.</text>
</comment>
<evidence type="ECO:0000313" key="7">
    <source>
        <dbReference type="Proteomes" id="UP000318711"/>
    </source>
</evidence>
<dbReference type="Gene3D" id="2.40.150.20">
    <property type="entry name" value="Ribosomal protein L14"/>
    <property type="match status" value="1"/>
</dbReference>
<dbReference type="GO" id="GO:0003735">
    <property type="term" value="F:structural constituent of ribosome"/>
    <property type="evidence" value="ECO:0007669"/>
    <property type="project" value="InterPro"/>
</dbReference>
<dbReference type="AlphaFoldDB" id="A0A554LWW9"/>
<sequence>MIFSRTRLKVADNSGAKDIAMICVLGHKKGGAARLGDILSASVKVADPHGNIKKKAVVRALVVRQKKSWNRPDGTVIRFDDNAVVIVDKEGNLRGTRVFGPIAKEIKEKGWEKIASLAKEMW</sequence>
<dbReference type="GO" id="GO:0070180">
    <property type="term" value="F:large ribosomal subunit rRNA binding"/>
    <property type="evidence" value="ECO:0007669"/>
    <property type="project" value="TreeGrafter"/>
</dbReference>
<dbReference type="HAMAP" id="MF_01367">
    <property type="entry name" value="Ribosomal_uL14"/>
    <property type="match status" value="1"/>
</dbReference>
<keyword evidence="3 5" id="KW-0699">rRNA-binding</keyword>
<dbReference type="GO" id="GO:0022625">
    <property type="term" value="C:cytosolic large ribosomal subunit"/>
    <property type="evidence" value="ECO:0007669"/>
    <property type="project" value="TreeGrafter"/>
</dbReference>
<organism evidence="6 7">
    <name type="scientific">Candidatus Berkelbacteria bacterium Licking1014_2</name>
    <dbReference type="NCBI Taxonomy" id="2017146"/>
    <lineage>
        <taxon>Bacteria</taxon>
        <taxon>Candidatus Berkelbacteria</taxon>
    </lineage>
</organism>
<dbReference type="SUPFAM" id="SSF50193">
    <property type="entry name" value="Ribosomal protein L14"/>
    <property type="match status" value="1"/>
</dbReference>
<dbReference type="Pfam" id="PF00238">
    <property type="entry name" value="Ribosomal_L14"/>
    <property type="match status" value="1"/>
</dbReference>
<comment type="similarity">
    <text evidence="3 4">Belongs to the universal ribosomal protein uL14 family.</text>
</comment>
<dbReference type="InterPro" id="IPR036853">
    <property type="entry name" value="Ribosomal_uL14_sf"/>
</dbReference>
<comment type="function">
    <text evidence="3 5">Binds to 23S rRNA. Forms part of two intersubunit bridges in the 70S ribosome.</text>
</comment>
<dbReference type="EMBL" id="VMGL01000005">
    <property type="protein sequence ID" value="TSC97361.1"/>
    <property type="molecule type" value="Genomic_DNA"/>
</dbReference>
<keyword evidence="3 5" id="KW-0694">RNA-binding</keyword>
<reference evidence="6 7" key="1">
    <citation type="submission" date="2017-07" db="EMBL/GenBank/DDBJ databases">
        <title>Mechanisms for carbon and nitrogen cycling indicate functional differentiation within the Candidate Phyla Radiation.</title>
        <authorList>
            <person name="Danczak R.E."/>
            <person name="Johnston M.D."/>
            <person name="Kenah C."/>
            <person name="Slattery M."/>
            <person name="Wrighton K.C."/>
            <person name="Wilkins M.J."/>
        </authorList>
    </citation>
    <scope>NUCLEOTIDE SEQUENCE [LARGE SCALE GENOMIC DNA]</scope>
    <source>
        <strain evidence="6">Licking1014_2</strain>
    </source>
</reference>
<dbReference type="PANTHER" id="PTHR11761:SF3">
    <property type="entry name" value="LARGE RIBOSOMAL SUBUNIT PROTEIN UL14M"/>
    <property type="match status" value="1"/>
</dbReference>
<protein>
    <recommendedName>
        <fullName evidence="3">Large ribosomal subunit protein uL14</fullName>
    </recommendedName>
</protein>
<dbReference type="InterPro" id="IPR019972">
    <property type="entry name" value="Ribosomal_uL14_CS"/>
</dbReference>
<keyword evidence="1 3" id="KW-0689">Ribosomal protein</keyword>
<evidence type="ECO:0000256" key="1">
    <source>
        <dbReference type="ARBA" id="ARBA00022980"/>
    </source>
</evidence>
<dbReference type="CDD" id="cd00337">
    <property type="entry name" value="Ribosomal_uL14"/>
    <property type="match status" value="1"/>
</dbReference>
<evidence type="ECO:0000256" key="4">
    <source>
        <dbReference type="RuleBase" id="RU003949"/>
    </source>
</evidence>
<dbReference type="PROSITE" id="PS00049">
    <property type="entry name" value="RIBOSOMAL_L14"/>
    <property type="match status" value="1"/>
</dbReference>
<proteinExistence type="inferred from homology"/>
<evidence type="ECO:0000256" key="5">
    <source>
        <dbReference type="RuleBase" id="RU003950"/>
    </source>
</evidence>
<dbReference type="Proteomes" id="UP000318711">
    <property type="component" value="Unassembled WGS sequence"/>
</dbReference>
<keyword evidence="2 3" id="KW-0687">Ribonucleoprotein</keyword>
<evidence type="ECO:0000256" key="2">
    <source>
        <dbReference type="ARBA" id="ARBA00023274"/>
    </source>
</evidence>
<dbReference type="PANTHER" id="PTHR11761">
    <property type="entry name" value="50S/60S RIBOSOMAL PROTEIN L14/L23"/>
    <property type="match status" value="1"/>
</dbReference>
<dbReference type="SMART" id="SM01374">
    <property type="entry name" value="Ribosomal_L14"/>
    <property type="match status" value="1"/>
</dbReference>
<dbReference type="NCBIfam" id="TIGR01067">
    <property type="entry name" value="rplN_bact"/>
    <property type="match status" value="1"/>
</dbReference>
<evidence type="ECO:0000313" key="6">
    <source>
        <dbReference type="EMBL" id="TSC97361.1"/>
    </source>
</evidence>
<accession>A0A554LWW9</accession>
<dbReference type="InterPro" id="IPR000218">
    <property type="entry name" value="Ribosomal_uL14"/>
</dbReference>
<name>A0A554LWW9_9BACT</name>
<dbReference type="GO" id="GO:0006412">
    <property type="term" value="P:translation"/>
    <property type="evidence" value="ECO:0007669"/>
    <property type="project" value="UniProtKB-UniRule"/>
</dbReference>
<comment type="subunit">
    <text evidence="3">Part of the 50S ribosomal subunit. Forms a cluster with proteins L3 and L19. In the 70S ribosome, L14 and L19 interact and together make contacts with the 16S rRNA in bridges B5 and B8.</text>
</comment>
<evidence type="ECO:0000256" key="3">
    <source>
        <dbReference type="HAMAP-Rule" id="MF_01367"/>
    </source>
</evidence>